<comment type="caution">
    <text evidence="3">The sequence shown here is derived from an EMBL/GenBank/DDBJ whole genome shotgun (WGS) entry which is preliminary data.</text>
</comment>
<protein>
    <recommendedName>
        <fullName evidence="2">Ig-like domain-containing protein</fullName>
    </recommendedName>
</protein>
<proteinExistence type="predicted"/>
<accession>A0A834MDA5</accession>
<dbReference type="PROSITE" id="PS50835">
    <property type="entry name" value="IG_LIKE"/>
    <property type="match status" value="1"/>
</dbReference>
<evidence type="ECO:0000313" key="4">
    <source>
        <dbReference type="Proteomes" id="UP000625711"/>
    </source>
</evidence>
<dbReference type="EMBL" id="JAACXV010009388">
    <property type="protein sequence ID" value="KAF7275700.1"/>
    <property type="molecule type" value="Genomic_DNA"/>
</dbReference>
<dbReference type="Pfam" id="PF13927">
    <property type="entry name" value="Ig_3"/>
    <property type="match status" value="1"/>
</dbReference>
<feature type="domain" description="Ig-like" evidence="2">
    <location>
        <begin position="19"/>
        <end position="72"/>
    </location>
</feature>
<keyword evidence="4" id="KW-1185">Reference proteome</keyword>
<feature type="chain" id="PRO_5032770853" description="Ig-like domain-containing protein" evidence="1">
    <location>
        <begin position="17"/>
        <end position="72"/>
    </location>
</feature>
<dbReference type="OrthoDB" id="8923679at2759"/>
<feature type="signal peptide" evidence="1">
    <location>
        <begin position="1"/>
        <end position="16"/>
    </location>
</feature>
<dbReference type="Gene3D" id="2.60.40.10">
    <property type="entry name" value="Immunoglobulins"/>
    <property type="match status" value="1"/>
</dbReference>
<reference evidence="3" key="1">
    <citation type="submission" date="2020-08" db="EMBL/GenBank/DDBJ databases">
        <title>Genome sequencing and assembly of the red palm weevil Rhynchophorus ferrugineus.</title>
        <authorList>
            <person name="Dias G.B."/>
            <person name="Bergman C.M."/>
            <person name="Manee M."/>
        </authorList>
    </citation>
    <scope>NUCLEOTIDE SEQUENCE</scope>
    <source>
        <strain evidence="3">AA-2017</strain>
        <tissue evidence="3">Whole larva</tissue>
    </source>
</reference>
<evidence type="ECO:0000313" key="3">
    <source>
        <dbReference type="EMBL" id="KAF7275700.1"/>
    </source>
</evidence>
<evidence type="ECO:0000259" key="2">
    <source>
        <dbReference type="PROSITE" id="PS50835"/>
    </source>
</evidence>
<sequence length="72" mass="7909">MIVPFGFLTCFVVILAAQPVMEFGPKNLTVLDGQDATMTCRAAGAPVPNVTWIFNGKYQHCNTHTRHLIGTF</sequence>
<gene>
    <name evidence="3" type="ORF">GWI33_011356</name>
</gene>
<organism evidence="3 4">
    <name type="scientific">Rhynchophorus ferrugineus</name>
    <name type="common">Red palm weevil</name>
    <name type="synonym">Curculio ferrugineus</name>
    <dbReference type="NCBI Taxonomy" id="354439"/>
    <lineage>
        <taxon>Eukaryota</taxon>
        <taxon>Metazoa</taxon>
        <taxon>Ecdysozoa</taxon>
        <taxon>Arthropoda</taxon>
        <taxon>Hexapoda</taxon>
        <taxon>Insecta</taxon>
        <taxon>Pterygota</taxon>
        <taxon>Neoptera</taxon>
        <taxon>Endopterygota</taxon>
        <taxon>Coleoptera</taxon>
        <taxon>Polyphaga</taxon>
        <taxon>Cucujiformia</taxon>
        <taxon>Curculionidae</taxon>
        <taxon>Dryophthorinae</taxon>
        <taxon>Rhynchophorus</taxon>
    </lineage>
</organism>
<dbReference type="SUPFAM" id="SSF48726">
    <property type="entry name" value="Immunoglobulin"/>
    <property type="match status" value="1"/>
</dbReference>
<dbReference type="Proteomes" id="UP000625711">
    <property type="component" value="Unassembled WGS sequence"/>
</dbReference>
<dbReference type="InterPro" id="IPR013783">
    <property type="entry name" value="Ig-like_fold"/>
</dbReference>
<name>A0A834MDA5_RHYFE</name>
<dbReference type="AlphaFoldDB" id="A0A834MDA5"/>
<evidence type="ECO:0000256" key="1">
    <source>
        <dbReference type="SAM" id="SignalP"/>
    </source>
</evidence>
<dbReference type="InterPro" id="IPR007110">
    <property type="entry name" value="Ig-like_dom"/>
</dbReference>
<keyword evidence="1" id="KW-0732">Signal</keyword>
<dbReference type="InterPro" id="IPR036179">
    <property type="entry name" value="Ig-like_dom_sf"/>
</dbReference>